<dbReference type="PANTHER" id="PTHR43034:SF2">
    <property type="entry name" value="ION-TRANSLOCATING OXIDOREDUCTASE COMPLEX SUBUNIT C"/>
    <property type="match status" value="1"/>
</dbReference>
<dbReference type="AlphaFoldDB" id="A0A645CIP4"/>
<evidence type="ECO:0000313" key="2">
    <source>
        <dbReference type="EMBL" id="MPM76827.1"/>
    </source>
</evidence>
<name>A0A645CIP4_9ZZZZ</name>
<comment type="caution">
    <text evidence="2">The sequence shown here is derived from an EMBL/GenBank/DDBJ whole genome shotgun (WGS) entry which is preliminary data.</text>
</comment>
<dbReference type="GO" id="GO:0016020">
    <property type="term" value="C:membrane"/>
    <property type="evidence" value="ECO:0007669"/>
    <property type="project" value="InterPro"/>
</dbReference>
<dbReference type="EMBL" id="VSSQ01027528">
    <property type="protein sequence ID" value="MPM76827.1"/>
    <property type="molecule type" value="Genomic_DNA"/>
</dbReference>
<organism evidence="2">
    <name type="scientific">bioreactor metagenome</name>
    <dbReference type="NCBI Taxonomy" id="1076179"/>
    <lineage>
        <taxon>unclassified sequences</taxon>
        <taxon>metagenomes</taxon>
        <taxon>ecological metagenomes</taxon>
    </lineage>
</organism>
<feature type="domain" description="RnfC Barrel sandwich hybrid" evidence="1">
    <location>
        <begin position="171"/>
        <end position="228"/>
    </location>
</feature>
<gene>
    <name evidence="2" type="primary">rsxC_14</name>
    <name evidence="2" type="ORF">SDC9_123826</name>
</gene>
<dbReference type="GO" id="GO:0051539">
    <property type="term" value="F:4 iron, 4 sulfur cluster binding"/>
    <property type="evidence" value="ECO:0007669"/>
    <property type="project" value="InterPro"/>
</dbReference>
<accession>A0A645CIP4</accession>
<evidence type="ECO:0000259" key="1">
    <source>
        <dbReference type="Pfam" id="PF13375"/>
    </source>
</evidence>
<dbReference type="InterPro" id="IPR009051">
    <property type="entry name" value="Helical_ferredxn"/>
</dbReference>
<dbReference type="GO" id="GO:0009055">
    <property type="term" value="F:electron transfer activity"/>
    <property type="evidence" value="ECO:0007669"/>
    <property type="project" value="InterPro"/>
</dbReference>
<dbReference type="Pfam" id="PF13534">
    <property type="entry name" value="Fer4_17"/>
    <property type="match status" value="1"/>
</dbReference>
<dbReference type="SUPFAM" id="SSF46548">
    <property type="entry name" value="alpha-helical ferredoxin"/>
    <property type="match status" value="1"/>
</dbReference>
<dbReference type="PANTHER" id="PTHR43034">
    <property type="entry name" value="ION-TRANSLOCATING OXIDOREDUCTASE COMPLEX SUBUNIT C"/>
    <property type="match status" value="1"/>
</dbReference>
<dbReference type="InterPro" id="IPR026902">
    <property type="entry name" value="RnfC_N"/>
</dbReference>
<proteinExistence type="predicted"/>
<dbReference type="Gene3D" id="1.10.1060.10">
    <property type="entry name" value="Alpha-helical ferredoxin"/>
    <property type="match status" value="1"/>
</dbReference>
<sequence length="238" mass="26201">MGKLVTDLSQPITKTTKGLIVLPAEHSIITRRRLPVNTMTRRAKTACVQCRQCTDLCPRFLLGHSIEPHKIMRAFKHSGSHEQVVRMALTCSECGACEYACIMGLSPRTANVMLKQELSRLGITPNAPPLIQRPSNMRSERRLPVNRLIARLGLTKYNKSAPLTNECYEISKVRIKLKQHIGTPSRSLVTSGQWVEQGELIAEIPDNSLGANIHASISGFVAAVTDAVTIVSPPKCIN</sequence>
<protein>
    <submittedName>
        <fullName evidence="2">Electron transport complex subunit RsxC</fullName>
    </submittedName>
</protein>
<dbReference type="PROSITE" id="PS00198">
    <property type="entry name" value="4FE4S_FER_1"/>
    <property type="match status" value="1"/>
</dbReference>
<dbReference type="Pfam" id="PF13375">
    <property type="entry name" value="RnfC_N"/>
    <property type="match status" value="1"/>
</dbReference>
<reference evidence="2" key="1">
    <citation type="submission" date="2019-08" db="EMBL/GenBank/DDBJ databases">
        <authorList>
            <person name="Kucharzyk K."/>
            <person name="Murdoch R.W."/>
            <person name="Higgins S."/>
            <person name="Loffler F."/>
        </authorList>
    </citation>
    <scope>NUCLEOTIDE SEQUENCE</scope>
</reference>
<dbReference type="InterPro" id="IPR017900">
    <property type="entry name" value="4Fe4S_Fe_S_CS"/>
</dbReference>
<dbReference type="InterPro" id="IPR010208">
    <property type="entry name" value="Ion_transpt_RnfC/RsxC"/>
</dbReference>